<dbReference type="OrthoDB" id="583154at2"/>
<dbReference type="Proteomes" id="UP000253868">
    <property type="component" value="Chromosome"/>
</dbReference>
<reference evidence="3" key="1">
    <citation type="submission" date="2018-07" db="EMBL/GenBank/DDBJ databases">
        <authorList>
            <person name="Zhao J."/>
        </authorList>
    </citation>
    <scope>NUCLEOTIDE SEQUENCE [LARGE SCALE GENOMIC DNA]</scope>
    <source>
        <strain evidence="3">GSSD-12</strain>
    </source>
</reference>
<name>A0A345HT38_9ACTN</name>
<evidence type="ECO:0000313" key="2">
    <source>
        <dbReference type="EMBL" id="AXG79862.1"/>
    </source>
</evidence>
<accession>A0A345HT38</accession>
<dbReference type="InterPro" id="IPR045864">
    <property type="entry name" value="aa-tRNA-synth_II/BPL/LPL"/>
</dbReference>
<sequence>MSPSATAADQDQDRDRGRDRDRLAELDRIGLRWSERGSAALTGPLLELADRLDRALLHLAARWDAVPEEHPALLAAEDLEPVAYLSSFPQLATFAVSLSTEGDDLESFAGTAQKDTAAALSRGRLTTPRDVLTPAACYHVYAHHRGRELTAPLRVTTRNTCFRREDHFTPLRRQWSFRMREIVCLGTPEEVTPFLDGARTAVDGLLAALDLTVRWAPATDPFFNPAANPQYLMQKLHPTKYEACYGDLAIASVNLHQDHFGGAYAITRDGRPVTSGCVAFGIERWLYAVLDRWGTDPAAWPDPLAAVDGDTLR</sequence>
<dbReference type="RefSeq" id="WP_114661188.1">
    <property type="nucleotide sequence ID" value="NZ_CP031194.1"/>
</dbReference>
<evidence type="ECO:0000256" key="1">
    <source>
        <dbReference type="SAM" id="MobiDB-lite"/>
    </source>
</evidence>
<organism evidence="2 3">
    <name type="scientific">Streptomyces paludis</name>
    <dbReference type="NCBI Taxonomy" id="2282738"/>
    <lineage>
        <taxon>Bacteria</taxon>
        <taxon>Bacillati</taxon>
        <taxon>Actinomycetota</taxon>
        <taxon>Actinomycetes</taxon>
        <taxon>Kitasatosporales</taxon>
        <taxon>Streptomycetaceae</taxon>
        <taxon>Streptomyces</taxon>
    </lineage>
</organism>
<evidence type="ECO:0008006" key="4">
    <source>
        <dbReference type="Google" id="ProtNLM"/>
    </source>
</evidence>
<dbReference type="Gene3D" id="3.30.930.10">
    <property type="entry name" value="Bira Bifunctional Protein, Domain 2"/>
    <property type="match status" value="1"/>
</dbReference>
<proteinExistence type="predicted"/>
<gene>
    <name evidence="2" type="ORF">DVK44_21880</name>
</gene>
<dbReference type="KEGG" id="spad:DVK44_21880"/>
<dbReference type="SUPFAM" id="SSF55681">
    <property type="entry name" value="Class II aaRS and biotin synthetases"/>
    <property type="match status" value="1"/>
</dbReference>
<feature type="region of interest" description="Disordered" evidence="1">
    <location>
        <begin position="1"/>
        <end position="21"/>
    </location>
</feature>
<dbReference type="AlphaFoldDB" id="A0A345HT38"/>
<dbReference type="EMBL" id="CP031194">
    <property type="protein sequence ID" value="AXG79862.1"/>
    <property type="molecule type" value="Genomic_DNA"/>
</dbReference>
<keyword evidence="3" id="KW-1185">Reference proteome</keyword>
<evidence type="ECO:0000313" key="3">
    <source>
        <dbReference type="Proteomes" id="UP000253868"/>
    </source>
</evidence>
<protein>
    <recommendedName>
        <fullName evidence="4">Aminoacyl-transfer RNA synthetases class-II family profile domain-containing protein</fullName>
    </recommendedName>
</protein>
<feature type="compositionally biased region" description="Basic and acidic residues" evidence="1">
    <location>
        <begin position="11"/>
        <end position="21"/>
    </location>
</feature>